<feature type="region of interest" description="Disordered" evidence="2">
    <location>
        <begin position="525"/>
        <end position="555"/>
    </location>
</feature>
<keyword evidence="3" id="KW-0472">Membrane</keyword>
<dbReference type="InterPro" id="IPR027417">
    <property type="entry name" value="P-loop_NTPase"/>
</dbReference>
<dbReference type="PANTHER" id="PTHR18884">
    <property type="entry name" value="SEPTIN"/>
    <property type="match status" value="1"/>
</dbReference>
<gene>
    <name evidence="5" type="ORF">MPDQ_001962</name>
</gene>
<dbReference type="Pfam" id="PF00735">
    <property type="entry name" value="Septin"/>
    <property type="match status" value="1"/>
</dbReference>
<sequence>MRPPVPDIHPPRSRKSSFEQSVLPSWPDPRNAAPATFFLTRNRDSDDLSTDFDALRDSMYGVQSLDETLQQASLATSLHDSDQEASTGDCKLSNPAVVNQQSHDPNDEDSYRQQPSQRLVDLLNSRRDATSSSPSFSFRRPSDSASSRPLTPLNLSNPDEPSSLPSSPKSFSNQSLKHLDDISIADDLSTHAIASGEEAEEIRDAPAPGPDNSSQLIMPSITMPSRRPFTEKGKAMGRFKVLIAGASGSGKTSIVRSIVQACEDIVHVDPFPSAINSRSRRGSRTNSAHSSTSAVSEIYASTKPYPSWWSDLEDSRILRRRKSLGDVVLERNLCFVDTPCNNLSPADQTAAIIQYMYQQLLRNTNALNNSSADFQNMLAGNGGSQVDAILYLISEGTLATDIECIRKLCDLTNVIPVISRADLLSPSQVTSLKHSFHKKAQEASIKPFLFGNSPGDDLDDLDGQLPFAVSSATSNDDDNMDASILMSPDYVQPLVSSELDLLVQKMFDRDNLLWMRHSAAKKLAQGRSGGPLLRQPTLQGTRLGQSNIPGLTSSVPYEGPSYSQLSQLGGGGSGYTLARIADYTRQEETMAHLRLAKWASDLQRSLQNERERYAALAQGERAIWLTERLSECVIDGTLVPITQTPGFCGPHGSAEKAADSVLVRTYSGRQVECRVSSFSPHDPLGVVRWADDLNRRGWAIVQIVSSFGVVGGLALLLAKTWGLSSRNLSDWPFNSCGISN</sequence>
<dbReference type="Gene3D" id="3.40.50.300">
    <property type="entry name" value="P-loop containing nucleotide triphosphate hydrolases"/>
    <property type="match status" value="1"/>
</dbReference>
<comment type="similarity">
    <text evidence="1">Belongs to the TRAFAC class TrmE-Era-EngA-EngB-Septin-like GTPase superfamily. Septin GTPase family.</text>
</comment>
<comment type="caution">
    <text evidence="5">The sequence shown here is derived from an EMBL/GenBank/DDBJ whole genome shotgun (WGS) entry which is preliminary data.</text>
</comment>
<feature type="region of interest" description="Disordered" evidence="2">
    <location>
        <begin position="73"/>
        <end position="174"/>
    </location>
</feature>
<evidence type="ECO:0000313" key="6">
    <source>
        <dbReference type="Proteomes" id="UP000319663"/>
    </source>
</evidence>
<dbReference type="GO" id="GO:0005525">
    <property type="term" value="F:GTP binding"/>
    <property type="evidence" value="ECO:0007669"/>
    <property type="project" value="UniProtKB-KW"/>
</dbReference>
<feature type="transmembrane region" description="Helical" evidence="3">
    <location>
        <begin position="697"/>
        <end position="718"/>
    </location>
</feature>
<evidence type="ECO:0000256" key="3">
    <source>
        <dbReference type="SAM" id="Phobius"/>
    </source>
</evidence>
<accession>A0A507QQE4</accession>
<proteinExistence type="inferred from homology"/>
<evidence type="ECO:0000259" key="4">
    <source>
        <dbReference type="PROSITE" id="PS51719"/>
    </source>
</evidence>
<protein>
    <recommendedName>
        <fullName evidence="4">Septin-type G domain-containing protein</fullName>
    </recommendedName>
</protein>
<dbReference type="SUPFAM" id="SSF52540">
    <property type="entry name" value="P-loop containing nucleoside triphosphate hydrolases"/>
    <property type="match status" value="1"/>
</dbReference>
<feature type="compositionally biased region" description="Low complexity" evidence="2">
    <location>
        <begin position="130"/>
        <end position="174"/>
    </location>
</feature>
<dbReference type="OrthoDB" id="4150765at2759"/>
<reference evidence="5 6" key="1">
    <citation type="submission" date="2019-06" db="EMBL/GenBank/DDBJ databases">
        <title>Wine fermentation using esterase from Monascus purpureus.</title>
        <authorList>
            <person name="Geng C."/>
            <person name="Zhang Y."/>
        </authorList>
    </citation>
    <scope>NUCLEOTIDE SEQUENCE [LARGE SCALE GENOMIC DNA]</scope>
    <source>
        <strain evidence="5">HQ1</strain>
    </source>
</reference>
<dbReference type="InterPro" id="IPR030379">
    <property type="entry name" value="G_SEPTIN_dom"/>
</dbReference>
<feature type="compositionally biased region" description="Polar residues" evidence="2">
    <location>
        <begin position="536"/>
        <end position="555"/>
    </location>
</feature>
<dbReference type="EMBL" id="VIFY01000158">
    <property type="protein sequence ID" value="TQB69342.1"/>
    <property type="molecule type" value="Genomic_DNA"/>
</dbReference>
<keyword evidence="1" id="KW-0547">Nucleotide-binding</keyword>
<feature type="region of interest" description="Disordered" evidence="2">
    <location>
        <begin position="196"/>
        <end position="219"/>
    </location>
</feature>
<name>A0A507QQE4_MONPU</name>
<evidence type="ECO:0000313" key="5">
    <source>
        <dbReference type="EMBL" id="TQB69342.1"/>
    </source>
</evidence>
<feature type="domain" description="Septin-type G" evidence="4">
    <location>
        <begin position="235"/>
        <end position="533"/>
    </location>
</feature>
<keyword evidence="3" id="KW-1133">Transmembrane helix</keyword>
<dbReference type="PROSITE" id="PS51719">
    <property type="entry name" value="G_SEPTIN"/>
    <property type="match status" value="1"/>
</dbReference>
<evidence type="ECO:0000256" key="1">
    <source>
        <dbReference type="RuleBase" id="RU004560"/>
    </source>
</evidence>
<dbReference type="STRING" id="5098.A0A507QQE4"/>
<dbReference type="Proteomes" id="UP000319663">
    <property type="component" value="Unassembled WGS sequence"/>
</dbReference>
<evidence type="ECO:0000256" key="2">
    <source>
        <dbReference type="SAM" id="MobiDB-lite"/>
    </source>
</evidence>
<dbReference type="AlphaFoldDB" id="A0A507QQE4"/>
<organism evidence="5 6">
    <name type="scientific">Monascus purpureus</name>
    <name type="common">Red mold</name>
    <name type="synonym">Monascus anka</name>
    <dbReference type="NCBI Taxonomy" id="5098"/>
    <lineage>
        <taxon>Eukaryota</taxon>
        <taxon>Fungi</taxon>
        <taxon>Dikarya</taxon>
        <taxon>Ascomycota</taxon>
        <taxon>Pezizomycotina</taxon>
        <taxon>Eurotiomycetes</taxon>
        <taxon>Eurotiomycetidae</taxon>
        <taxon>Eurotiales</taxon>
        <taxon>Aspergillaceae</taxon>
        <taxon>Monascus</taxon>
    </lineage>
</organism>
<keyword evidence="3" id="KW-0812">Transmembrane</keyword>
<keyword evidence="1" id="KW-0342">GTP-binding</keyword>
<keyword evidence="6" id="KW-1185">Reference proteome</keyword>
<feature type="region of interest" description="Disordered" evidence="2">
    <location>
        <begin position="1"/>
        <end position="49"/>
    </location>
</feature>